<proteinExistence type="predicted"/>
<evidence type="ECO:0000313" key="2">
    <source>
        <dbReference type="EMBL" id="GMA24202.1"/>
    </source>
</evidence>
<name>A0ABQ6I178_9MICO</name>
<accession>A0ABQ6I178</accession>
<dbReference type="EMBL" id="BSUK01000001">
    <property type="protein sequence ID" value="GMA24202.1"/>
    <property type="molecule type" value="Genomic_DNA"/>
</dbReference>
<comment type="caution">
    <text evidence="2">The sequence shown here is derived from an EMBL/GenBank/DDBJ whole genome shotgun (WGS) entry which is preliminary data.</text>
</comment>
<keyword evidence="3" id="KW-1185">Reference proteome</keyword>
<gene>
    <name evidence="2" type="ORF">GCM10025864_19610</name>
</gene>
<dbReference type="RefSeq" id="WP_284293062.1">
    <property type="nucleotide sequence ID" value="NZ_BSUK01000001.1"/>
</dbReference>
<feature type="compositionally biased region" description="Basic residues" evidence="1">
    <location>
        <begin position="116"/>
        <end position="131"/>
    </location>
</feature>
<protein>
    <submittedName>
        <fullName evidence="2">Uncharacterized protein</fullName>
    </submittedName>
</protein>
<dbReference type="Proteomes" id="UP001157091">
    <property type="component" value="Unassembled WGS sequence"/>
</dbReference>
<feature type="region of interest" description="Disordered" evidence="1">
    <location>
        <begin position="88"/>
        <end position="131"/>
    </location>
</feature>
<evidence type="ECO:0000256" key="1">
    <source>
        <dbReference type="SAM" id="MobiDB-lite"/>
    </source>
</evidence>
<evidence type="ECO:0000313" key="3">
    <source>
        <dbReference type="Proteomes" id="UP001157091"/>
    </source>
</evidence>
<reference evidence="3" key="1">
    <citation type="journal article" date="2019" name="Int. J. Syst. Evol. Microbiol.">
        <title>The Global Catalogue of Microorganisms (GCM) 10K type strain sequencing project: providing services to taxonomists for standard genome sequencing and annotation.</title>
        <authorList>
            <consortium name="The Broad Institute Genomics Platform"/>
            <consortium name="The Broad Institute Genome Sequencing Center for Infectious Disease"/>
            <person name="Wu L."/>
            <person name="Ma J."/>
        </authorList>
    </citation>
    <scope>NUCLEOTIDE SEQUENCE [LARGE SCALE GENOMIC DNA]</scope>
    <source>
        <strain evidence="3">NBRC 106348</strain>
    </source>
</reference>
<organism evidence="2 3">
    <name type="scientific">Luteimicrobium album</name>
    <dbReference type="NCBI Taxonomy" id="1054550"/>
    <lineage>
        <taxon>Bacteria</taxon>
        <taxon>Bacillati</taxon>
        <taxon>Actinomycetota</taxon>
        <taxon>Actinomycetes</taxon>
        <taxon>Micrococcales</taxon>
        <taxon>Luteimicrobium</taxon>
    </lineage>
</organism>
<sequence>MQVKREARTWAGLVAATVMVRKLAGGRTTRTVGPAGSTDLDLDDSGTNLAYVDPTRHVRLVDLGWAVAPGRTIVDHAAPPVPSLYWPGQRSIWPSPAPRRRASRRGPGMERATTRPGRRRCAASSTARRRD</sequence>